<dbReference type="eggNOG" id="COG1929">
    <property type="taxonomic scope" value="Bacteria"/>
</dbReference>
<dbReference type="GO" id="GO:0031388">
    <property type="term" value="P:organic acid phosphorylation"/>
    <property type="evidence" value="ECO:0007669"/>
    <property type="project" value="UniProtKB-UniRule"/>
</dbReference>
<dbReference type="EMBL" id="CP002344">
    <property type="protein sequence ID" value="ADU51009.1"/>
    <property type="molecule type" value="Genomic_DNA"/>
</dbReference>
<dbReference type="PIRSF" id="PIRSF006078">
    <property type="entry name" value="GlxK"/>
    <property type="match status" value="1"/>
</dbReference>
<comment type="similarity">
    <text evidence="1 4">Belongs to the glycerate kinase type-1 family.</text>
</comment>
<dbReference type="InterPro" id="IPR018193">
    <property type="entry name" value="Glyc_kinase_flavodox-like_fold"/>
</dbReference>
<accession>E6SJ81</accession>
<keyword evidence="3 4" id="KW-0418">Kinase</keyword>
<dbReference type="Gene3D" id="3.90.1510.10">
    <property type="entry name" value="Glycerate kinase, domain 2"/>
    <property type="match status" value="1"/>
</dbReference>
<gene>
    <name evidence="6" type="ordered locus">Tmar_0895</name>
</gene>
<keyword evidence="7" id="KW-1185">Reference proteome</keyword>
<keyword evidence="2 4" id="KW-0808">Transferase</keyword>
<dbReference type="RefSeq" id="WP_013495314.1">
    <property type="nucleotide sequence ID" value="NC_014831.1"/>
</dbReference>
<dbReference type="EC" id="2.7.1.31" evidence="6"/>
<dbReference type="STRING" id="644966.Tmar_0895"/>
<dbReference type="KEGG" id="tmr:Tmar_0895"/>
<dbReference type="GO" id="GO:0008887">
    <property type="term" value="F:glycerate kinase activity"/>
    <property type="evidence" value="ECO:0007669"/>
    <property type="project" value="UniProtKB-UniRule"/>
</dbReference>
<dbReference type="InterPro" id="IPR036129">
    <property type="entry name" value="Glycerate_kinase_sf"/>
</dbReference>
<dbReference type="Pfam" id="PF02595">
    <property type="entry name" value="Gly_kinase"/>
    <property type="match status" value="1"/>
</dbReference>
<organism evidence="6 7">
    <name type="scientific">Thermaerobacter marianensis (strain ATCC 700841 / DSM 12885 / JCM 10246 / 7p75a)</name>
    <dbReference type="NCBI Taxonomy" id="644966"/>
    <lineage>
        <taxon>Bacteria</taxon>
        <taxon>Bacillati</taxon>
        <taxon>Bacillota</taxon>
        <taxon>Clostridia</taxon>
        <taxon>Eubacteriales</taxon>
        <taxon>Clostridiales Family XVII. Incertae Sedis</taxon>
        <taxon>Thermaerobacter</taxon>
    </lineage>
</organism>
<sequence length="432" mass="44323">MDRAAEDRGPDPGPDSGPDPRPGPSPAPIARRRDGTRLPSPASRQPLRVLVAPDSFKGSLTAEEAAAAMARGVEQGWPGTAVTLLPLADGGEGTAAALVRATGGRWFGCRVTGPLGEPVDARWGLLGDGRTAVIEMAAASGLLLVPPGRQRPLEATSFGTGELIRDALDRGCRRLLVAIGGSATTDGGTGMLAALGARFLDAAGQPLPPGGGALTRLARIDLGGLDPRLREAEIEVACDVDNPLTGPRGAARVYAPQKGATPEQVEVLEAGLVRLAEVTARTLGHDRRDEPGAGAAGGLGFGLIAFLGARLRPGAELVMDAAGFDRHLERTDLVLTGEGRTDVQTLAGKLVARVADRCRRLGRPVVVISGAVDPAVEPALKERGVAALLAATPGPMPPRQALARAAGHLEAATAAAMGLLRLGWQLRSDRAS</sequence>
<evidence type="ECO:0000256" key="4">
    <source>
        <dbReference type="PIRNR" id="PIRNR006078"/>
    </source>
</evidence>
<evidence type="ECO:0000256" key="5">
    <source>
        <dbReference type="SAM" id="MobiDB-lite"/>
    </source>
</evidence>
<dbReference type="Proteomes" id="UP000008915">
    <property type="component" value="Chromosome"/>
</dbReference>
<feature type="region of interest" description="Disordered" evidence="5">
    <location>
        <begin position="1"/>
        <end position="47"/>
    </location>
</feature>
<dbReference type="NCBIfam" id="TIGR00045">
    <property type="entry name" value="glycerate kinase"/>
    <property type="match status" value="1"/>
</dbReference>
<dbReference type="OrthoDB" id="9774290at2"/>
<evidence type="ECO:0000256" key="1">
    <source>
        <dbReference type="ARBA" id="ARBA00006284"/>
    </source>
</evidence>
<dbReference type="PANTHER" id="PTHR21599:SF0">
    <property type="entry name" value="GLYCERATE KINASE"/>
    <property type="match status" value="1"/>
</dbReference>
<dbReference type="PANTHER" id="PTHR21599">
    <property type="entry name" value="GLYCERATE KINASE"/>
    <property type="match status" value="1"/>
</dbReference>
<dbReference type="AlphaFoldDB" id="E6SJ81"/>
<dbReference type="SUPFAM" id="SSF110738">
    <property type="entry name" value="Glycerate kinase I"/>
    <property type="match status" value="1"/>
</dbReference>
<evidence type="ECO:0000313" key="7">
    <source>
        <dbReference type="Proteomes" id="UP000008915"/>
    </source>
</evidence>
<evidence type="ECO:0000256" key="3">
    <source>
        <dbReference type="ARBA" id="ARBA00022777"/>
    </source>
</evidence>
<reference evidence="6 7" key="1">
    <citation type="journal article" date="2010" name="Stand. Genomic Sci.">
        <title>Complete genome sequence of Thermaerobacter marianensis type strain (7p75a).</title>
        <authorList>
            <person name="Han C."/>
            <person name="Gu W."/>
            <person name="Zhang X."/>
            <person name="Lapidus A."/>
            <person name="Nolan M."/>
            <person name="Copeland A."/>
            <person name="Lucas S."/>
            <person name="Del Rio T.G."/>
            <person name="Tice H."/>
            <person name="Cheng J.F."/>
            <person name="Tapia R."/>
            <person name="Goodwin L."/>
            <person name="Pitluck S."/>
            <person name="Pagani I."/>
            <person name="Ivanova N."/>
            <person name="Mavromatis K."/>
            <person name="Mikhailova N."/>
            <person name="Pati A."/>
            <person name="Chen A."/>
            <person name="Palaniappan K."/>
            <person name="Land M."/>
            <person name="Hauser L."/>
            <person name="Chang Y.J."/>
            <person name="Jeffries C.D."/>
            <person name="Schneider S."/>
            <person name="Rohde M."/>
            <person name="Goker M."/>
            <person name="Pukall R."/>
            <person name="Woyke T."/>
            <person name="Bristow J."/>
            <person name="Eisen J.A."/>
            <person name="Markowitz V."/>
            <person name="Hugenholtz P."/>
            <person name="Kyrpides N.C."/>
            <person name="Klenk H.P."/>
            <person name="Detter J.C."/>
        </authorList>
    </citation>
    <scope>NUCLEOTIDE SEQUENCE [LARGE SCALE GENOMIC DNA]</scope>
    <source>
        <strain evidence="7">ATCC 700841 / DSM 12885 / JCM 10246 / 7p75a</strain>
    </source>
</reference>
<dbReference type="InterPro" id="IPR018197">
    <property type="entry name" value="Glycerate_kinase_RE-like"/>
</dbReference>
<dbReference type="Gene3D" id="3.40.50.10350">
    <property type="entry name" value="Glycerate kinase, domain 1"/>
    <property type="match status" value="1"/>
</dbReference>
<proteinExistence type="inferred from homology"/>
<feature type="compositionally biased region" description="Basic and acidic residues" evidence="5">
    <location>
        <begin position="1"/>
        <end position="10"/>
    </location>
</feature>
<dbReference type="InterPro" id="IPR004381">
    <property type="entry name" value="Glycerate_kinase"/>
</dbReference>
<protein>
    <submittedName>
        <fullName evidence="6">Glycerate kinase</fullName>
        <ecNumber evidence="6">2.7.1.31</ecNumber>
    </submittedName>
</protein>
<feature type="compositionally biased region" description="Pro residues" evidence="5">
    <location>
        <begin position="11"/>
        <end position="27"/>
    </location>
</feature>
<evidence type="ECO:0000256" key="2">
    <source>
        <dbReference type="ARBA" id="ARBA00022679"/>
    </source>
</evidence>
<evidence type="ECO:0000313" key="6">
    <source>
        <dbReference type="EMBL" id="ADU51009.1"/>
    </source>
</evidence>
<dbReference type="HOGENOM" id="CLU_028255_0_1_9"/>
<reference evidence="7" key="2">
    <citation type="journal article" date="2010" name="Stand. Genomic Sci.">
        <title>Complete genome sequence of Thermaerobacter marianensis type strain (7p75aT).</title>
        <authorList>
            <person name="Han C."/>
            <person name="Gu W."/>
            <person name="Zhang X."/>
            <person name="Lapidus A."/>
            <person name="Nolan M."/>
            <person name="Copeland A."/>
            <person name="Lucas S."/>
            <person name="Glavina Del Rio T."/>
            <person name="Tice H."/>
            <person name="Cheng J."/>
            <person name="Tapia R."/>
            <person name="Goodwin L."/>
            <person name="Pitluck S."/>
            <person name="Pagani I."/>
            <person name="Ivanova N."/>
            <person name="Mavromatis K."/>
            <person name="Mikhailova N."/>
            <person name="Pati A."/>
            <person name="Chen A."/>
            <person name="Palaniappan K."/>
            <person name="Land M."/>
            <person name="Hauser L."/>
            <person name="Chang Y."/>
            <person name="Jeffries C."/>
            <person name="Schneider S."/>
            <person name="Rohde M."/>
            <person name="Goker M."/>
            <person name="Pukall R."/>
            <person name="Woyke T."/>
            <person name="Bristow J."/>
            <person name="Eisen J."/>
            <person name="Markowitz V."/>
            <person name="Hugenholtz P."/>
            <person name="Kyrpides N."/>
            <person name="Klenk H."/>
            <person name="Detter J."/>
        </authorList>
    </citation>
    <scope>NUCLEOTIDE SEQUENCE [LARGE SCALE GENOMIC DNA]</scope>
    <source>
        <strain evidence="7">ATCC 700841 / DSM 12885 / JCM 10246 / 7p75a</strain>
    </source>
</reference>
<name>E6SJ81_THEM7</name>